<reference evidence="1 2" key="1">
    <citation type="submission" date="2017-08" db="EMBL/GenBank/DDBJ databases">
        <title>Infants hospitalized years apart are colonized by the same room-sourced microbial strains.</title>
        <authorList>
            <person name="Brooks B."/>
            <person name="Olm M.R."/>
            <person name="Firek B.A."/>
            <person name="Baker R."/>
            <person name="Thomas B.C."/>
            <person name="Morowitz M.J."/>
            <person name="Banfield J.F."/>
        </authorList>
    </citation>
    <scope>NUCLEOTIDE SEQUENCE [LARGE SCALE GENOMIC DNA]</scope>
    <source>
        <strain evidence="1">S2_005_002_R2_34</strain>
    </source>
</reference>
<sequence length="232" mass="24415">MARRGQQLVFDLATRPALGRADFFVSPANRLALAQLDAWPAWPEGRLAVTGPAGAGKTHLAHVWAARSGARILAAHDLASVDLATLPAEAVLAVEDADRLAGLAPEARAAAEEALFHIANRLAAGGGSLMVSGRAAPAQWDLALPDLASRLGAAPVARLEAPDDALLAAVLVKLFTDRQIPVTPDLVSYLVSRMHRSFVAAETLVARLDAAGLERRRRVTRALAAEVLRETG</sequence>
<gene>
    <name evidence="1" type="ORF">DI556_12500</name>
</gene>
<dbReference type="GO" id="GO:0006270">
    <property type="term" value="P:DNA replication initiation"/>
    <property type="evidence" value="ECO:0007669"/>
    <property type="project" value="TreeGrafter"/>
</dbReference>
<dbReference type="GO" id="GO:0003688">
    <property type="term" value="F:DNA replication origin binding"/>
    <property type="evidence" value="ECO:0007669"/>
    <property type="project" value="TreeGrafter"/>
</dbReference>
<protein>
    <submittedName>
        <fullName evidence="1">Chromosomal replication initiator DnaA</fullName>
    </submittedName>
</protein>
<dbReference type="GO" id="GO:0005886">
    <property type="term" value="C:plasma membrane"/>
    <property type="evidence" value="ECO:0007669"/>
    <property type="project" value="TreeGrafter"/>
</dbReference>
<dbReference type="InterPro" id="IPR027417">
    <property type="entry name" value="P-loop_NTPase"/>
</dbReference>
<dbReference type="SUPFAM" id="SSF52540">
    <property type="entry name" value="P-loop containing nucleoside triphosphate hydrolases"/>
    <property type="match status" value="1"/>
</dbReference>
<dbReference type="EMBL" id="QFPW01000009">
    <property type="protein sequence ID" value="PZQ48968.1"/>
    <property type="molecule type" value="Genomic_DNA"/>
</dbReference>
<evidence type="ECO:0000313" key="1">
    <source>
        <dbReference type="EMBL" id="PZQ48968.1"/>
    </source>
</evidence>
<comment type="caution">
    <text evidence="1">The sequence shown here is derived from an EMBL/GenBank/DDBJ whole genome shotgun (WGS) entry which is preliminary data.</text>
</comment>
<dbReference type="AlphaFoldDB" id="A0A2W5N8U7"/>
<organism evidence="1 2">
    <name type="scientific">Rhodovulum sulfidophilum</name>
    <name type="common">Rhodobacter sulfidophilus</name>
    <dbReference type="NCBI Taxonomy" id="35806"/>
    <lineage>
        <taxon>Bacteria</taxon>
        <taxon>Pseudomonadati</taxon>
        <taxon>Pseudomonadota</taxon>
        <taxon>Alphaproteobacteria</taxon>
        <taxon>Rhodobacterales</taxon>
        <taxon>Paracoccaceae</taxon>
        <taxon>Rhodovulum</taxon>
    </lineage>
</organism>
<dbReference type="Proteomes" id="UP000249185">
    <property type="component" value="Unassembled WGS sequence"/>
</dbReference>
<proteinExistence type="predicted"/>
<dbReference type="PANTHER" id="PTHR30050">
    <property type="entry name" value="CHROMOSOMAL REPLICATION INITIATOR PROTEIN DNAA"/>
    <property type="match status" value="1"/>
</dbReference>
<dbReference type="Gene3D" id="3.40.50.300">
    <property type="entry name" value="P-loop containing nucleotide triphosphate hydrolases"/>
    <property type="match status" value="1"/>
</dbReference>
<evidence type="ECO:0000313" key="2">
    <source>
        <dbReference type="Proteomes" id="UP000249185"/>
    </source>
</evidence>
<dbReference type="Gene3D" id="1.10.8.60">
    <property type="match status" value="1"/>
</dbReference>
<dbReference type="PANTHER" id="PTHR30050:SF5">
    <property type="entry name" value="DNAA REGULATORY INACTIVATOR HDA"/>
    <property type="match status" value="1"/>
</dbReference>
<accession>A0A2W5N8U7</accession>
<name>A0A2W5N8U7_RHOSU</name>